<dbReference type="NCBIfam" id="TIGR00614">
    <property type="entry name" value="recQ_fam"/>
    <property type="match status" value="1"/>
</dbReference>
<dbReference type="SMART" id="SM00956">
    <property type="entry name" value="RQC"/>
    <property type="match status" value="1"/>
</dbReference>
<evidence type="ECO:0000256" key="14">
    <source>
        <dbReference type="ARBA" id="ARBA00023235"/>
    </source>
</evidence>
<evidence type="ECO:0000313" key="25">
    <source>
        <dbReference type="Proteomes" id="UP000031668"/>
    </source>
</evidence>
<evidence type="ECO:0000313" key="24">
    <source>
        <dbReference type="EMBL" id="KII67144.1"/>
    </source>
</evidence>
<evidence type="ECO:0000256" key="6">
    <source>
        <dbReference type="ARBA" id="ARBA00022741"/>
    </source>
</evidence>
<dbReference type="SUPFAM" id="SSF47819">
    <property type="entry name" value="HRDC-like"/>
    <property type="match status" value="1"/>
</dbReference>
<reference evidence="24 25" key="1">
    <citation type="journal article" date="2014" name="Genome Biol. Evol.">
        <title>The genome of the myxosporean Thelohanellus kitauei shows adaptations to nutrient acquisition within its fish host.</title>
        <authorList>
            <person name="Yang Y."/>
            <person name="Xiong J."/>
            <person name="Zhou Z."/>
            <person name="Huo F."/>
            <person name="Miao W."/>
            <person name="Ran C."/>
            <person name="Liu Y."/>
            <person name="Zhang J."/>
            <person name="Feng J."/>
            <person name="Wang M."/>
            <person name="Wang M."/>
            <person name="Wang L."/>
            <person name="Yao B."/>
        </authorList>
    </citation>
    <scope>NUCLEOTIDE SEQUENCE [LARGE SCALE GENOMIC DNA]</scope>
    <source>
        <strain evidence="24">Wuqing</strain>
    </source>
</reference>
<evidence type="ECO:0000256" key="12">
    <source>
        <dbReference type="ARBA" id="ARBA00023125"/>
    </source>
</evidence>
<dbReference type="InterPro" id="IPR014001">
    <property type="entry name" value="Helicase_ATP-bd"/>
</dbReference>
<keyword evidence="14" id="KW-0413">Isomerase</keyword>
<dbReference type="Pfam" id="PF00271">
    <property type="entry name" value="Helicase_C"/>
    <property type="match status" value="1"/>
</dbReference>
<dbReference type="GO" id="GO:0003677">
    <property type="term" value="F:DNA binding"/>
    <property type="evidence" value="ECO:0007669"/>
    <property type="project" value="UniProtKB-KW"/>
</dbReference>
<protein>
    <recommendedName>
        <fullName evidence="19">RecQ-like DNA helicase BLM</fullName>
        <ecNumber evidence="17">5.6.2.4</ecNumber>
    </recommendedName>
    <alternativeName>
        <fullName evidence="18">DNA 3'-5' helicase BLM</fullName>
    </alternativeName>
</protein>
<dbReference type="GO" id="GO:0005694">
    <property type="term" value="C:chromosome"/>
    <property type="evidence" value="ECO:0007669"/>
    <property type="project" value="TreeGrafter"/>
</dbReference>
<dbReference type="InterPro" id="IPR011545">
    <property type="entry name" value="DEAD/DEAH_box_helicase_dom"/>
</dbReference>
<dbReference type="InterPro" id="IPR044876">
    <property type="entry name" value="HRDC_dom_sf"/>
</dbReference>
<dbReference type="InterPro" id="IPR010997">
    <property type="entry name" value="HRDC-like_sf"/>
</dbReference>
<dbReference type="AlphaFoldDB" id="A0A0C2INU7"/>
<evidence type="ECO:0000256" key="4">
    <source>
        <dbReference type="ARBA" id="ARBA00022705"/>
    </source>
</evidence>
<dbReference type="GO" id="GO:0005634">
    <property type="term" value="C:nucleus"/>
    <property type="evidence" value="ECO:0007669"/>
    <property type="project" value="UniProtKB-SubCell"/>
</dbReference>
<evidence type="ECO:0000256" key="2">
    <source>
        <dbReference type="ARBA" id="ARBA00004123"/>
    </source>
</evidence>
<keyword evidence="12" id="KW-0238">DNA-binding</keyword>
<dbReference type="PROSITE" id="PS51194">
    <property type="entry name" value="HELICASE_CTER"/>
    <property type="match status" value="1"/>
</dbReference>
<comment type="cofactor">
    <cofactor evidence="1">
        <name>Zn(2+)</name>
        <dbReference type="ChEBI" id="CHEBI:29105"/>
    </cofactor>
</comment>
<keyword evidence="6" id="KW-0547">Nucleotide-binding</keyword>
<dbReference type="OrthoDB" id="10261556at2759"/>
<keyword evidence="25" id="KW-1185">Reference proteome</keyword>
<evidence type="ECO:0000256" key="18">
    <source>
        <dbReference type="ARBA" id="ARBA00044542"/>
    </source>
</evidence>
<dbReference type="InterPro" id="IPR032284">
    <property type="entry name" value="RecQ_Zn-bd"/>
</dbReference>
<keyword evidence="10" id="KW-0862">Zinc</keyword>
<dbReference type="InterPro" id="IPR036390">
    <property type="entry name" value="WH_DNA-bd_sf"/>
</dbReference>
<evidence type="ECO:0000256" key="11">
    <source>
        <dbReference type="ARBA" id="ARBA00022840"/>
    </source>
</evidence>
<organism evidence="24 25">
    <name type="scientific">Thelohanellus kitauei</name>
    <name type="common">Myxosporean</name>
    <dbReference type="NCBI Taxonomy" id="669202"/>
    <lineage>
        <taxon>Eukaryota</taxon>
        <taxon>Metazoa</taxon>
        <taxon>Cnidaria</taxon>
        <taxon>Myxozoa</taxon>
        <taxon>Myxosporea</taxon>
        <taxon>Bivalvulida</taxon>
        <taxon>Platysporina</taxon>
        <taxon>Myxobolidae</taxon>
        <taxon>Thelohanellus</taxon>
    </lineage>
</organism>
<comment type="similarity">
    <text evidence="3">Belongs to the helicase family. RecQ subfamily.</text>
</comment>
<dbReference type="Proteomes" id="UP000031668">
    <property type="component" value="Unassembled WGS sequence"/>
</dbReference>
<dbReference type="FunFam" id="3.40.50.300:FF:000537">
    <property type="entry name" value="Bloom syndrome RecQ-like helicase"/>
    <property type="match status" value="1"/>
</dbReference>
<dbReference type="GO" id="GO:0000724">
    <property type="term" value="P:double-strand break repair via homologous recombination"/>
    <property type="evidence" value="ECO:0007669"/>
    <property type="project" value="TreeGrafter"/>
</dbReference>
<dbReference type="InterPro" id="IPR002121">
    <property type="entry name" value="HRDC_dom"/>
</dbReference>
<keyword evidence="13" id="KW-0234">DNA repair</keyword>
<dbReference type="OMA" id="LEIVAYC"/>
<evidence type="ECO:0000256" key="13">
    <source>
        <dbReference type="ARBA" id="ARBA00023204"/>
    </source>
</evidence>
<dbReference type="PROSITE" id="PS50967">
    <property type="entry name" value="HRDC"/>
    <property type="match status" value="1"/>
</dbReference>
<dbReference type="SMART" id="SM00490">
    <property type="entry name" value="HELICc"/>
    <property type="match status" value="1"/>
</dbReference>
<evidence type="ECO:0000256" key="8">
    <source>
        <dbReference type="ARBA" id="ARBA00022801"/>
    </source>
</evidence>
<dbReference type="InterPro" id="IPR027417">
    <property type="entry name" value="P-loop_NTPase"/>
</dbReference>
<dbReference type="SMART" id="SM00487">
    <property type="entry name" value="DEXDc"/>
    <property type="match status" value="1"/>
</dbReference>
<keyword evidence="8" id="KW-0378">Hydrolase</keyword>
<keyword evidence="15" id="KW-0539">Nucleus</keyword>
<evidence type="ECO:0000256" key="5">
    <source>
        <dbReference type="ARBA" id="ARBA00022723"/>
    </source>
</evidence>
<evidence type="ECO:0000256" key="20">
    <source>
        <dbReference type="SAM" id="MobiDB-lite"/>
    </source>
</evidence>
<dbReference type="SUPFAM" id="SSF46785">
    <property type="entry name" value="Winged helix' DNA-binding domain"/>
    <property type="match status" value="1"/>
</dbReference>
<dbReference type="Gene3D" id="3.40.50.300">
    <property type="entry name" value="P-loop containing nucleotide triphosphate hydrolases"/>
    <property type="match status" value="2"/>
</dbReference>
<evidence type="ECO:0000256" key="7">
    <source>
        <dbReference type="ARBA" id="ARBA00022763"/>
    </source>
</evidence>
<evidence type="ECO:0000259" key="23">
    <source>
        <dbReference type="PROSITE" id="PS51194"/>
    </source>
</evidence>
<dbReference type="GO" id="GO:0016787">
    <property type="term" value="F:hydrolase activity"/>
    <property type="evidence" value="ECO:0007669"/>
    <property type="project" value="UniProtKB-KW"/>
</dbReference>
<dbReference type="EC" id="5.6.2.4" evidence="17"/>
<dbReference type="PROSITE" id="PS00690">
    <property type="entry name" value="DEAH_ATP_HELICASE"/>
    <property type="match status" value="1"/>
</dbReference>
<comment type="subcellular location">
    <subcellularLocation>
        <location evidence="2">Nucleus</location>
    </subcellularLocation>
</comment>
<evidence type="ECO:0000256" key="16">
    <source>
        <dbReference type="ARBA" id="ARBA00034617"/>
    </source>
</evidence>
<evidence type="ECO:0000256" key="19">
    <source>
        <dbReference type="ARBA" id="ARBA00073450"/>
    </source>
</evidence>
<dbReference type="PANTHER" id="PTHR13710:SF153">
    <property type="entry name" value="RECQ-LIKE DNA HELICASE BLM"/>
    <property type="match status" value="1"/>
</dbReference>
<gene>
    <name evidence="24" type="ORF">RF11_11198</name>
</gene>
<name>A0A0C2INU7_THEKT</name>
<dbReference type="FunFam" id="3.40.50.300:FF:000340">
    <property type="entry name" value="Bloom syndrome, RecQ helicase"/>
    <property type="match status" value="1"/>
</dbReference>
<dbReference type="GO" id="GO:0009378">
    <property type="term" value="F:four-way junction helicase activity"/>
    <property type="evidence" value="ECO:0007669"/>
    <property type="project" value="TreeGrafter"/>
</dbReference>
<evidence type="ECO:0000256" key="3">
    <source>
        <dbReference type="ARBA" id="ARBA00005446"/>
    </source>
</evidence>
<dbReference type="GO" id="GO:0046872">
    <property type="term" value="F:metal ion binding"/>
    <property type="evidence" value="ECO:0007669"/>
    <property type="project" value="UniProtKB-KW"/>
</dbReference>
<comment type="caution">
    <text evidence="24">The sequence shown here is derived from an EMBL/GenBank/DDBJ whole genome shotgun (WGS) entry which is preliminary data.</text>
</comment>
<keyword evidence="11" id="KW-0067">ATP-binding</keyword>
<sequence length="1008" mass="115933">MQNHSTPKRVFSFILKDESGYTRVPHAINLDQNNSQTPSAPLSIQFPKLGEFYSPTPSLLGDITNVSKSTGSNKLPTNSTTPMNENAVIPSIASGDSFDVIEVQEQSPPVIHSKEQDVLNLQDITSDEVQFLSFGDEPFVISNQDIKSKHSEKPTNQFHNIQNDISQYQRNNYSPSKCCRISSSRYPSNERLKKIFDIIFQNKDIILASLNKADSQKLSNLLTFDDVESSKISNSNNYETSSNLLTDDNSVCEKEYRTTKNLNESSYVGEPEMGFDLKYSMESVARNPKYQEICRLLTKVFGLHHFRTNQLSVIGAALDKRDCFVLMPTGGGKSLCYQLTALLDVGLTVVVSPLKSLIQDQVQKLSSLNISVAHFSGEQTLNEQNEVYAHLQRNPPTVKLLYVCPEKISNSSKLMNTFSNLVSRRQISRFVIDEAHCVSQWGHDFRKDYVKLCILREQYPSVPLMALTATATPRVRTDILHLLKMSDPQIFNQSFNRSNLKYSVIPKCRGTLDDMISLIRNDFPKKSGIIYCFSRKETEFVAQFLTKAGVIARPYHAGLDDKERMQNHERWLKNKFKVMVATIAFGMGIDKSDVRFVFHYSLPKSVEGYFQESGRAGRDNEIAHCVLFYNYHDVNRIRRIIEKDTESDEKTKKQHIKNLFDVVQYCENRIECRRSQMLAYFGELKFNPEECKQYKETTCDNCSSGAIYHSVNVTNMIKSIVDTIRSVAHDGTNNWRKPSKQQRFTMAHFVDVFLGKNNAKIREFDHYQLKMYKIGADFHRTDAERLFRILTVRYILEEYLIIGHMDNVISYLKLGPKFTTVFEHGFNMDFLISSHKGQQNVKMEITSQKDPTEKIYENALQELLEMRTQYCEMKQIRNPEVSIPTDTLNNLSRLLPVTNEEIFEIDGITETRMAEYASLIFEITTKYRNQLSELNIMPKKRTTNRRENTSDKSKSIYFSTKAEPPRKEPKTTERKKDKKDKTKSNEDNANIRSFGVMPFPTPSRSRHS</sequence>
<dbReference type="Pfam" id="PF16124">
    <property type="entry name" value="RecQ_Zn_bind"/>
    <property type="match status" value="1"/>
</dbReference>
<keyword evidence="5" id="KW-0479">Metal-binding</keyword>
<feature type="compositionally biased region" description="Basic and acidic residues" evidence="20">
    <location>
        <begin position="944"/>
        <end position="954"/>
    </location>
</feature>
<dbReference type="CDD" id="cd18794">
    <property type="entry name" value="SF2_C_RecQ"/>
    <property type="match status" value="1"/>
</dbReference>
<dbReference type="InterPro" id="IPR002464">
    <property type="entry name" value="DNA/RNA_helicase_DEAH_CS"/>
</dbReference>
<feature type="domain" description="Helicase C-terminal" evidence="23">
    <location>
        <begin position="511"/>
        <end position="660"/>
    </location>
</feature>
<evidence type="ECO:0000259" key="21">
    <source>
        <dbReference type="PROSITE" id="PS50967"/>
    </source>
</evidence>
<dbReference type="GO" id="GO:0006260">
    <property type="term" value="P:DNA replication"/>
    <property type="evidence" value="ECO:0007669"/>
    <property type="project" value="UniProtKB-KW"/>
</dbReference>
<dbReference type="InterPro" id="IPR001650">
    <property type="entry name" value="Helicase_C-like"/>
</dbReference>
<comment type="catalytic activity">
    <reaction evidence="16">
        <text>Couples ATP hydrolysis with the unwinding of duplex DNA by translocating in the 3'-5' direction.</text>
        <dbReference type="EC" id="5.6.2.4"/>
    </reaction>
</comment>
<dbReference type="EMBL" id="JWZT01003288">
    <property type="protein sequence ID" value="KII67144.1"/>
    <property type="molecule type" value="Genomic_DNA"/>
</dbReference>
<dbReference type="PANTHER" id="PTHR13710">
    <property type="entry name" value="DNA HELICASE RECQ FAMILY MEMBER"/>
    <property type="match status" value="1"/>
</dbReference>
<feature type="domain" description="HRDC" evidence="21">
    <location>
        <begin position="853"/>
        <end position="934"/>
    </location>
</feature>
<dbReference type="PROSITE" id="PS51192">
    <property type="entry name" value="HELICASE_ATP_BIND_1"/>
    <property type="match status" value="1"/>
</dbReference>
<proteinExistence type="inferred from homology"/>
<feature type="compositionally biased region" description="Basic and acidic residues" evidence="20">
    <location>
        <begin position="963"/>
        <end position="986"/>
    </location>
</feature>
<accession>A0A0C2INU7</accession>
<dbReference type="InterPro" id="IPR036388">
    <property type="entry name" value="WH-like_DNA-bd_sf"/>
</dbReference>
<keyword evidence="9" id="KW-0347">Helicase</keyword>
<dbReference type="Pfam" id="PF09382">
    <property type="entry name" value="RQC"/>
    <property type="match status" value="1"/>
</dbReference>
<dbReference type="GO" id="GO:0005737">
    <property type="term" value="C:cytoplasm"/>
    <property type="evidence" value="ECO:0007669"/>
    <property type="project" value="TreeGrafter"/>
</dbReference>
<dbReference type="InterPro" id="IPR018982">
    <property type="entry name" value="RQC_domain"/>
</dbReference>
<keyword evidence="4" id="KW-0235">DNA replication</keyword>
<feature type="domain" description="Helicase ATP-binding" evidence="22">
    <location>
        <begin position="314"/>
        <end position="489"/>
    </location>
</feature>
<keyword evidence="7" id="KW-0227">DNA damage</keyword>
<evidence type="ECO:0000259" key="22">
    <source>
        <dbReference type="PROSITE" id="PS51192"/>
    </source>
</evidence>
<evidence type="ECO:0000256" key="15">
    <source>
        <dbReference type="ARBA" id="ARBA00023242"/>
    </source>
</evidence>
<dbReference type="Gene3D" id="1.10.150.80">
    <property type="entry name" value="HRDC domain"/>
    <property type="match status" value="1"/>
</dbReference>
<dbReference type="Pfam" id="PF00270">
    <property type="entry name" value="DEAD"/>
    <property type="match status" value="1"/>
</dbReference>
<feature type="region of interest" description="Disordered" evidence="20">
    <location>
        <begin position="938"/>
        <end position="1008"/>
    </location>
</feature>
<dbReference type="SUPFAM" id="SSF52540">
    <property type="entry name" value="P-loop containing nucleoside triphosphate hydrolases"/>
    <property type="match status" value="1"/>
</dbReference>
<evidence type="ECO:0000256" key="10">
    <source>
        <dbReference type="ARBA" id="ARBA00022833"/>
    </source>
</evidence>
<dbReference type="GO" id="GO:0043138">
    <property type="term" value="F:3'-5' DNA helicase activity"/>
    <property type="evidence" value="ECO:0007669"/>
    <property type="project" value="UniProtKB-EC"/>
</dbReference>
<evidence type="ECO:0000256" key="9">
    <source>
        <dbReference type="ARBA" id="ARBA00022806"/>
    </source>
</evidence>
<dbReference type="InterPro" id="IPR004589">
    <property type="entry name" value="DNA_helicase_ATP-dep_RecQ"/>
</dbReference>
<dbReference type="Gene3D" id="1.10.10.10">
    <property type="entry name" value="Winged helix-like DNA-binding domain superfamily/Winged helix DNA-binding domain"/>
    <property type="match status" value="1"/>
</dbReference>
<dbReference type="GO" id="GO:0005524">
    <property type="term" value="F:ATP binding"/>
    <property type="evidence" value="ECO:0007669"/>
    <property type="project" value="UniProtKB-KW"/>
</dbReference>
<evidence type="ECO:0000256" key="1">
    <source>
        <dbReference type="ARBA" id="ARBA00001947"/>
    </source>
</evidence>
<evidence type="ECO:0000256" key="17">
    <source>
        <dbReference type="ARBA" id="ARBA00034808"/>
    </source>
</evidence>